<gene>
    <name evidence="6" type="ORF">F2Q69_00022831</name>
</gene>
<organism evidence="6 7">
    <name type="scientific">Brassica cretica</name>
    <name type="common">Mustard</name>
    <dbReference type="NCBI Taxonomy" id="69181"/>
    <lineage>
        <taxon>Eukaryota</taxon>
        <taxon>Viridiplantae</taxon>
        <taxon>Streptophyta</taxon>
        <taxon>Embryophyta</taxon>
        <taxon>Tracheophyta</taxon>
        <taxon>Spermatophyta</taxon>
        <taxon>Magnoliopsida</taxon>
        <taxon>eudicotyledons</taxon>
        <taxon>Gunneridae</taxon>
        <taxon>Pentapetalae</taxon>
        <taxon>rosids</taxon>
        <taxon>malvids</taxon>
        <taxon>Brassicales</taxon>
        <taxon>Brassicaceae</taxon>
        <taxon>Brassiceae</taxon>
        <taxon>Brassica</taxon>
    </lineage>
</organism>
<evidence type="ECO:0000256" key="1">
    <source>
        <dbReference type="ARBA" id="ARBA00022723"/>
    </source>
</evidence>
<evidence type="ECO:0000259" key="5">
    <source>
        <dbReference type="PROSITE" id="PS50966"/>
    </source>
</evidence>
<sequence length="114" mass="12786">MSVQPIDGWQFFVTCGKRDCVVDLEHVKCDCGVYGIEKIPCSHAIAAGSFGYFEYRHTCVPAILEGVFVCIVLREYIYPSVGVVEPCKCLLRKKSMVRGDKRSQDDNLGWSYPG</sequence>
<dbReference type="AlphaFoldDB" id="A0A8S9QCH0"/>
<comment type="caution">
    <text evidence="6">The sequence shown here is derived from an EMBL/GenBank/DDBJ whole genome shotgun (WGS) entry which is preliminary data.</text>
</comment>
<name>A0A8S9QCH0_BRACR</name>
<evidence type="ECO:0000256" key="3">
    <source>
        <dbReference type="ARBA" id="ARBA00022833"/>
    </source>
</evidence>
<protein>
    <recommendedName>
        <fullName evidence="5">SWIM-type domain-containing protein</fullName>
    </recommendedName>
</protein>
<dbReference type="GO" id="GO:0008270">
    <property type="term" value="F:zinc ion binding"/>
    <property type="evidence" value="ECO:0007669"/>
    <property type="project" value="UniProtKB-KW"/>
</dbReference>
<evidence type="ECO:0000256" key="4">
    <source>
        <dbReference type="PROSITE-ProRule" id="PRU00325"/>
    </source>
</evidence>
<evidence type="ECO:0000313" key="7">
    <source>
        <dbReference type="Proteomes" id="UP000712600"/>
    </source>
</evidence>
<reference evidence="6" key="1">
    <citation type="submission" date="2019-12" db="EMBL/GenBank/DDBJ databases">
        <title>Genome sequencing and annotation of Brassica cretica.</title>
        <authorList>
            <person name="Studholme D.J."/>
            <person name="Sarris P."/>
        </authorList>
    </citation>
    <scope>NUCLEOTIDE SEQUENCE</scope>
    <source>
        <strain evidence="6">PFS-109/04</strain>
        <tissue evidence="6">Leaf</tissue>
    </source>
</reference>
<keyword evidence="1" id="KW-0479">Metal-binding</keyword>
<evidence type="ECO:0000313" key="6">
    <source>
        <dbReference type="EMBL" id="KAF3537603.1"/>
    </source>
</evidence>
<dbReference type="SMART" id="SM00575">
    <property type="entry name" value="ZnF_PMZ"/>
    <property type="match status" value="1"/>
</dbReference>
<feature type="domain" description="SWIM-type" evidence="5">
    <location>
        <begin position="20"/>
        <end position="52"/>
    </location>
</feature>
<dbReference type="InterPro" id="IPR007527">
    <property type="entry name" value="Znf_SWIM"/>
</dbReference>
<dbReference type="EMBL" id="QGKX02001290">
    <property type="protein sequence ID" value="KAF3537603.1"/>
    <property type="molecule type" value="Genomic_DNA"/>
</dbReference>
<keyword evidence="3" id="KW-0862">Zinc</keyword>
<keyword evidence="2 4" id="KW-0863">Zinc-finger</keyword>
<dbReference type="InterPro" id="IPR006564">
    <property type="entry name" value="Znf_PMZ"/>
</dbReference>
<dbReference type="Pfam" id="PF04434">
    <property type="entry name" value="SWIM"/>
    <property type="match status" value="1"/>
</dbReference>
<evidence type="ECO:0000256" key="2">
    <source>
        <dbReference type="ARBA" id="ARBA00022771"/>
    </source>
</evidence>
<proteinExistence type="predicted"/>
<dbReference type="Proteomes" id="UP000712600">
    <property type="component" value="Unassembled WGS sequence"/>
</dbReference>
<accession>A0A8S9QCH0</accession>
<dbReference type="PROSITE" id="PS50966">
    <property type="entry name" value="ZF_SWIM"/>
    <property type="match status" value="1"/>
</dbReference>